<accession>A0A3D8GQP0</accession>
<dbReference type="PANTHER" id="PTHR43808:SF27">
    <property type="entry name" value="PROTEIN ROCB"/>
    <property type="match status" value="1"/>
</dbReference>
<evidence type="ECO:0008006" key="3">
    <source>
        <dbReference type="Google" id="ProtNLM"/>
    </source>
</evidence>
<protein>
    <recommendedName>
        <fullName evidence="3">M20/M25/M40 family metallo-hydrolase</fullName>
    </recommendedName>
</protein>
<dbReference type="Pfam" id="PF01546">
    <property type="entry name" value="Peptidase_M20"/>
    <property type="match status" value="1"/>
</dbReference>
<dbReference type="PIRSF" id="PIRSF010386">
    <property type="entry name" value="RocB"/>
    <property type="match status" value="1"/>
</dbReference>
<keyword evidence="2" id="KW-1185">Reference proteome</keyword>
<dbReference type="EMBL" id="QNQT01000004">
    <property type="protein sequence ID" value="RDU36815.1"/>
    <property type="molecule type" value="Genomic_DNA"/>
</dbReference>
<organism evidence="1 2">
    <name type="scientific">Neobacillus piezotolerans</name>
    <dbReference type="NCBI Taxonomy" id="2259171"/>
    <lineage>
        <taxon>Bacteria</taxon>
        <taxon>Bacillati</taxon>
        <taxon>Bacillota</taxon>
        <taxon>Bacilli</taxon>
        <taxon>Bacillales</taxon>
        <taxon>Bacillaceae</taxon>
        <taxon>Neobacillus</taxon>
    </lineage>
</organism>
<dbReference type="InterPro" id="IPR012166">
    <property type="entry name" value="Uncharacterised_RocB"/>
</dbReference>
<proteinExistence type="predicted"/>
<evidence type="ECO:0000313" key="1">
    <source>
        <dbReference type="EMBL" id="RDU36815.1"/>
    </source>
</evidence>
<dbReference type="GO" id="GO:0016787">
    <property type="term" value="F:hydrolase activity"/>
    <property type="evidence" value="ECO:0007669"/>
    <property type="project" value="InterPro"/>
</dbReference>
<comment type="caution">
    <text evidence="1">The sequence shown here is derived from an EMBL/GenBank/DDBJ whole genome shotgun (WGS) entry which is preliminary data.</text>
</comment>
<dbReference type="AlphaFoldDB" id="A0A3D8GQP0"/>
<reference evidence="1 2" key="1">
    <citation type="submission" date="2018-07" db="EMBL/GenBank/DDBJ databases">
        <title>Bacillus sp. YLB-04 draft genome sequence.</title>
        <authorList>
            <person name="Yu L."/>
            <person name="Tang X."/>
        </authorList>
    </citation>
    <scope>NUCLEOTIDE SEQUENCE [LARGE SCALE GENOMIC DNA]</scope>
    <source>
        <strain evidence="1 2">YLB-04</strain>
    </source>
</reference>
<dbReference type="RefSeq" id="WP_115452288.1">
    <property type="nucleotide sequence ID" value="NZ_QNQT01000004.1"/>
</dbReference>
<sequence>MFWQTKPQLSDLLARLVSIPSITGTESEAIFPDLLALELKKLPYFQENAHHLNVHNSEDGSFLSAFVEKKGSKKTIVMISHFDVVGVDDYGQLKEFAFNMEKLTEFYHNDPGLLPDAFREEFQSGEWVFGRGSMDMKAGIVAQLSLLEKAAEGKIDGNLLFVTVSDEEVSSKGMLKAIDEILRLKEEHGLEYILCLNSEPSFKEHPHDTNKYMYTGTIGKMMPSFLCIGQETHVGEPFAGLNASLMAAALTMEFELNSNFAETIGEERTPALTNLMMRDLKAGYNVQTPTSAVVMYNLLYMEKKPEELANGILAVTKKAAGKIVDLYQSRAEEAGVHGLPFNIAVYTWDELYAKGVYSIGAEGAEQLIASALAAATGEDERGKTLRIVQEFSGFVDSRPCIVFYFSPPFYPAVSSRNSQFIQLLASFVKRENEAIIERGFFPGLCDLSYASASMSEQDARILAGNMPLYGQGYSIPFDSIKKLDMPVFNLGPYGADPHQKTERLELGFSFSTLPELLEKLVQQAFRLSK</sequence>
<evidence type="ECO:0000313" key="2">
    <source>
        <dbReference type="Proteomes" id="UP000257144"/>
    </source>
</evidence>
<dbReference type="InterPro" id="IPR050072">
    <property type="entry name" value="Peptidase_M20A"/>
</dbReference>
<dbReference type="SUPFAM" id="SSF53187">
    <property type="entry name" value="Zn-dependent exopeptidases"/>
    <property type="match status" value="1"/>
</dbReference>
<name>A0A3D8GQP0_9BACI</name>
<dbReference type="OrthoDB" id="9815360at2"/>
<dbReference type="Gene3D" id="3.40.630.10">
    <property type="entry name" value="Zn peptidases"/>
    <property type="match status" value="1"/>
</dbReference>
<dbReference type="Proteomes" id="UP000257144">
    <property type="component" value="Unassembled WGS sequence"/>
</dbReference>
<dbReference type="PANTHER" id="PTHR43808">
    <property type="entry name" value="ACETYLORNITHINE DEACETYLASE"/>
    <property type="match status" value="1"/>
</dbReference>
<gene>
    <name evidence="1" type="ORF">DRW41_12260</name>
</gene>
<dbReference type="InterPro" id="IPR002933">
    <property type="entry name" value="Peptidase_M20"/>
</dbReference>